<reference evidence="2 3" key="1">
    <citation type="submission" date="2018-06" db="EMBL/GenBank/DDBJ databases">
        <authorList>
            <consortium name="Pathogen Informatics"/>
            <person name="Doyle S."/>
        </authorList>
    </citation>
    <scope>NUCLEOTIDE SEQUENCE [LARGE SCALE GENOMIC DNA]</scope>
    <source>
        <strain evidence="2 3">NCTC5047</strain>
    </source>
</reference>
<dbReference type="EMBL" id="UGLH01000006">
    <property type="protein sequence ID" value="STT81652.1"/>
    <property type="molecule type" value="Genomic_DNA"/>
</dbReference>
<gene>
    <name evidence="2" type="ORF">NCTC5047_02584</name>
</gene>
<keyword evidence="1" id="KW-1133">Transmembrane helix</keyword>
<keyword evidence="1" id="KW-0812">Transmembrane</keyword>
<accession>A0A377XEN0</accession>
<protein>
    <submittedName>
        <fullName evidence="2">Methionine ABC transporter permease</fullName>
    </submittedName>
</protein>
<organism evidence="2 3">
    <name type="scientific">Klebsiella pneumoniae</name>
    <dbReference type="NCBI Taxonomy" id="573"/>
    <lineage>
        <taxon>Bacteria</taxon>
        <taxon>Pseudomonadati</taxon>
        <taxon>Pseudomonadota</taxon>
        <taxon>Gammaproteobacteria</taxon>
        <taxon>Enterobacterales</taxon>
        <taxon>Enterobacteriaceae</taxon>
        <taxon>Klebsiella/Raoultella group</taxon>
        <taxon>Klebsiella</taxon>
        <taxon>Klebsiella pneumoniae complex</taxon>
    </lineage>
</organism>
<dbReference type="AlphaFoldDB" id="A0A377XEN0"/>
<feature type="transmembrane region" description="Helical" evidence="1">
    <location>
        <begin position="27"/>
        <end position="48"/>
    </location>
</feature>
<name>A0A377XEN0_KLEPN</name>
<dbReference type="Proteomes" id="UP000254340">
    <property type="component" value="Unassembled WGS sequence"/>
</dbReference>
<evidence type="ECO:0000313" key="3">
    <source>
        <dbReference type="Proteomes" id="UP000254340"/>
    </source>
</evidence>
<proteinExistence type="predicted"/>
<evidence type="ECO:0000313" key="2">
    <source>
        <dbReference type="EMBL" id="STT81652.1"/>
    </source>
</evidence>
<sequence>MKPTVISQDTPWGEIPSLLLPAYGETWLMVAIVMLFVVTLGGLVGGGVV</sequence>
<evidence type="ECO:0000256" key="1">
    <source>
        <dbReference type="SAM" id="Phobius"/>
    </source>
</evidence>
<keyword evidence="1" id="KW-0472">Membrane</keyword>